<name>A0A9W9R6X4_PENBR</name>
<reference evidence="2" key="2">
    <citation type="journal article" date="2023" name="IMA Fungus">
        <title>Comparative genomic study of the Penicillium genus elucidates a diverse pangenome and 15 lateral gene transfer events.</title>
        <authorList>
            <person name="Petersen C."/>
            <person name="Sorensen T."/>
            <person name="Nielsen M.R."/>
            <person name="Sondergaard T.E."/>
            <person name="Sorensen J.L."/>
            <person name="Fitzpatrick D.A."/>
            <person name="Frisvad J.C."/>
            <person name="Nielsen K.L."/>
        </authorList>
    </citation>
    <scope>NUCLEOTIDE SEQUENCE</scope>
    <source>
        <strain evidence="2">IBT 35675</strain>
    </source>
</reference>
<reference evidence="2" key="1">
    <citation type="submission" date="2022-12" db="EMBL/GenBank/DDBJ databases">
        <authorList>
            <person name="Petersen C."/>
        </authorList>
    </citation>
    <scope>NUCLEOTIDE SEQUENCE</scope>
    <source>
        <strain evidence="2">IBT 35675</strain>
    </source>
</reference>
<dbReference type="AlphaFoldDB" id="A0A9W9R6X4"/>
<keyword evidence="3" id="KW-1185">Reference proteome</keyword>
<dbReference type="Proteomes" id="UP001148299">
    <property type="component" value="Unassembled WGS sequence"/>
</dbReference>
<protein>
    <submittedName>
        <fullName evidence="2">Uncharacterized protein</fullName>
    </submittedName>
</protein>
<feature type="region of interest" description="Disordered" evidence="1">
    <location>
        <begin position="1"/>
        <end position="27"/>
    </location>
</feature>
<sequence>MDEERKRRGEEEKRRRGEEREREKGREIERPCQAYLNKAFRQMLEVWEAWYGELNAPGLQNISRDAFDEQWYEDEIRTEKPVWRDSLL</sequence>
<evidence type="ECO:0000313" key="2">
    <source>
        <dbReference type="EMBL" id="KAJ5353744.1"/>
    </source>
</evidence>
<evidence type="ECO:0000256" key="1">
    <source>
        <dbReference type="SAM" id="MobiDB-lite"/>
    </source>
</evidence>
<evidence type="ECO:0000313" key="3">
    <source>
        <dbReference type="Proteomes" id="UP001148299"/>
    </source>
</evidence>
<proteinExistence type="predicted"/>
<gene>
    <name evidence="2" type="ORF">N7541_006308</name>
</gene>
<dbReference type="EMBL" id="JAPZBR010000005">
    <property type="protein sequence ID" value="KAJ5353744.1"/>
    <property type="molecule type" value="Genomic_DNA"/>
</dbReference>
<accession>A0A9W9R6X4</accession>
<comment type="caution">
    <text evidence="2">The sequence shown here is derived from an EMBL/GenBank/DDBJ whole genome shotgun (WGS) entry which is preliminary data.</text>
</comment>
<organism evidence="2 3">
    <name type="scientific">Penicillium brevicompactum</name>
    <dbReference type="NCBI Taxonomy" id="5074"/>
    <lineage>
        <taxon>Eukaryota</taxon>
        <taxon>Fungi</taxon>
        <taxon>Dikarya</taxon>
        <taxon>Ascomycota</taxon>
        <taxon>Pezizomycotina</taxon>
        <taxon>Eurotiomycetes</taxon>
        <taxon>Eurotiomycetidae</taxon>
        <taxon>Eurotiales</taxon>
        <taxon>Aspergillaceae</taxon>
        <taxon>Penicillium</taxon>
    </lineage>
</organism>